<dbReference type="AlphaFoldDB" id="T0ZZ42"/>
<organism evidence="5">
    <name type="scientific">mine drainage metagenome</name>
    <dbReference type="NCBI Taxonomy" id="410659"/>
    <lineage>
        <taxon>unclassified sequences</taxon>
        <taxon>metagenomes</taxon>
        <taxon>ecological metagenomes</taxon>
    </lineage>
</organism>
<feature type="domain" description="Tyr recombinase" evidence="3">
    <location>
        <begin position="136"/>
        <end position="176"/>
    </location>
</feature>
<feature type="domain" description="Core-binding (CB)" evidence="4">
    <location>
        <begin position="31"/>
        <end position="114"/>
    </location>
</feature>
<dbReference type="PROSITE" id="PS51898">
    <property type="entry name" value="TYR_RECOMBINASE"/>
    <property type="match status" value="1"/>
</dbReference>
<reference evidence="5" key="2">
    <citation type="journal article" date="2014" name="ISME J.">
        <title>Microbial stratification in low pH oxic and suboxic macroscopic growths along an acid mine drainage.</title>
        <authorList>
            <person name="Mendez-Garcia C."/>
            <person name="Mesa V."/>
            <person name="Sprenger R.R."/>
            <person name="Richter M."/>
            <person name="Diez M.S."/>
            <person name="Solano J."/>
            <person name="Bargiela R."/>
            <person name="Golyshina O.V."/>
            <person name="Manteca A."/>
            <person name="Ramos J.L."/>
            <person name="Gallego J.R."/>
            <person name="Llorente I."/>
            <person name="Martins Dos Santos V.A."/>
            <person name="Jensen O.N."/>
            <person name="Pelaez A.I."/>
            <person name="Sanchez J."/>
            <person name="Ferrer M."/>
        </authorList>
    </citation>
    <scope>NUCLEOTIDE SEQUENCE</scope>
</reference>
<dbReference type="EMBL" id="AUZZ01005371">
    <property type="protein sequence ID" value="EQD49872.1"/>
    <property type="molecule type" value="Genomic_DNA"/>
</dbReference>
<keyword evidence="1" id="KW-0238">DNA-binding</keyword>
<evidence type="ECO:0000259" key="3">
    <source>
        <dbReference type="PROSITE" id="PS51898"/>
    </source>
</evidence>
<dbReference type="PROSITE" id="PS51900">
    <property type="entry name" value="CB"/>
    <property type="match status" value="1"/>
</dbReference>
<dbReference type="InterPro" id="IPR044068">
    <property type="entry name" value="CB"/>
</dbReference>
<dbReference type="SUPFAM" id="SSF56349">
    <property type="entry name" value="DNA breaking-rejoining enzymes"/>
    <property type="match status" value="1"/>
</dbReference>
<reference evidence="5" key="1">
    <citation type="submission" date="2013-08" db="EMBL/GenBank/DDBJ databases">
        <authorList>
            <person name="Mendez C."/>
            <person name="Richter M."/>
            <person name="Ferrer M."/>
            <person name="Sanchez J."/>
        </authorList>
    </citation>
    <scope>NUCLEOTIDE SEQUENCE</scope>
</reference>
<dbReference type="Gene3D" id="1.10.443.10">
    <property type="entry name" value="Intergrase catalytic core"/>
    <property type="match status" value="1"/>
</dbReference>
<comment type="caution">
    <text evidence="5">The sequence shown here is derived from an EMBL/GenBank/DDBJ whole genome shotgun (WGS) entry which is preliminary data.</text>
</comment>
<accession>T0ZZ42</accession>
<protein>
    <submittedName>
        <fullName evidence="5">Integrase family protein</fullName>
    </submittedName>
</protein>
<evidence type="ECO:0000313" key="5">
    <source>
        <dbReference type="EMBL" id="EQD49872.1"/>
    </source>
</evidence>
<dbReference type="InterPro" id="IPR002104">
    <property type="entry name" value="Integrase_catalytic"/>
</dbReference>
<dbReference type="GO" id="GO:0003677">
    <property type="term" value="F:DNA binding"/>
    <property type="evidence" value="ECO:0007669"/>
    <property type="project" value="UniProtKB-KW"/>
</dbReference>
<proteinExistence type="predicted"/>
<dbReference type="InterPro" id="IPR011010">
    <property type="entry name" value="DNA_brk_join_enz"/>
</dbReference>
<dbReference type="GO" id="GO:0006310">
    <property type="term" value="P:DNA recombination"/>
    <property type="evidence" value="ECO:0007669"/>
    <property type="project" value="UniProtKB-KW"/>
</dbReference>
<evidence type="ECO:0000259" key="4">
    <source>
        <dbReference type="PROSITE" id="PS51900"/>
    </source>
</evidence>
<dbReference type="GO" id="GO:0015074">
    <property type="term" value="P:DNA integration"/>
    <property type="evidence" value="ECO:0007669"/>
    <property type="project" value="InterPro"/>
</dbReference>
<feature type="non-terminal residue" evidence="5">
    <location>
        <position position="176"/>
    </location>
</feature>
<evidence type="ECO:0000256" key="2">
    <source>
        <dbReference type="ARBA" id="ARBA00023172"/>
    </source>
</evidence>
<gene>
    <name evidence="5" type="ORF">B2A_07500</name>
</gene>
<keyword evidence="2" id="KW-0233">DNA recombination</keyword>
<evidence type="ECO:0000256" key="1">
    <source>
        <dbReference type="ARBA" id="ARBA00023125"/>
    </source>
</evidence>
<dbReference type="InterPro" id="IPR013762">
    <property type="entry name" value="Integrase-like_cat_sf"/>
</dbReference>
<sequence length="176" mass="20261">MLFYANAIMEELQGNAKSIMARMDSNPLIAEANKKHIHELVTYLQARGAKPNTIDKYVYHYEKIINLIGSGNDILKVKRPELEQAIARLNGLHLSEEEKRKVKVTIKAMYKHFLGEDLYYPKQIAWIKTTGSKNKMLPQDLLTEDEILKLIQYSKDLRDKAIIALLFDTGMRIGEL</sequence>
<name>T0ZZ42_9ZZZZ</name>